<evidence type="ECO:0000313" key="2">
    <source>
        <dbReference type="Proteomes" id="UP000266340"/>
    </source>
</evidence>
<dbReference type="Proteomes" id="UP000266340">
    <property type="component" value="Unassembled WGS sequence"/>
</dbReference>
<dbReference type="OrthoDB" id="369835at2"/>
<keyword evidence="2" id="KW-1185">Reference proteome</keyword>
<protein>
    <submittedName>
        <fullName evidence="1">Uncharacterized protein</fullName>
    </submittedName>
</protein>
<dbReference type="RefSeq" id="WP_119148193.1">
    <property type="nucleotide sequence ID" value="NZ_QXJM01000026.1"/>
</dbReference>
<proteinExistence type="predicted"/>
<name>A0A398CPR3_9BACL</name>
<dbReference type="SUPFAM" id="SSF58104">
    <property type="entry name" value="Methyl-accepting chemotaxis protein (MCP) signaling domain"/>
    <property type="match status" value="1"/>
</dbReference>
<sequence length="79" mass="8478">MEAELREIASAGQEIGARIEELAALVEETEAISEASADRSQEAAGIAEFQSNSVRGVADAMGSLTQRIAELERAVNRFR</sequence>
<gene>
    <name evidence="1" type="ORF">D3H35_05845</name>
</gene>
<dbReference type="EMBL" id="QXJM01000026">
    <property type="protein sequence ID" value="RIE04525.1"/>
    <property type="molecule type" value="Genomic_DNA"/>
</dbReference>
<reference evidence="1 2" key="1">
    <citation type="submission" date="2018-09" db="EMBL/GenBank/DDBJ databases">
        <title>Cohnella cavernae sp. nov., isolated from a karst cave.</title>
        <authorList>
            <person name="Zhu H."/>
        </authorList>
    </citation>
    <scope>NUCLEOTIDE SEQUENCE [LARGE SCALE GENOMIC DNA]</scope>
    <source>
        <strain evidence="1 2">K2E09-144</strain>
    </source>
</reference>
<evidence type="ECO:0000313" key="1">
    <source>
        <dbReference type="EMBL" id="RIE04525.1"/>
    </source>
</evidence>
<dbReference type="Gene3D" id="1.10.287.950">
    <property type="entry name" value="Methyl-accepting chemotaxis protein"/>
    <property type="match status" value="1"/>
</dbReference>
<accession>A0A398CPR3</accession>
<comment type="caution">
    <text evidence="1">The sequence shown here is derived from an EMBL/GenBank/DDBJ whole genome shotgun (WGS) entry which is preliminary data.</text>
</comment>
<organism evidence="1 2">
    <name type="scientific">Cohnella faecalis</name>
    <dbReference type="NCBI Taxonomy" id="2315694"/>
    <lineage>
        <taxon>Bacteria</taxon>
        <taxon>Bacillati</taxon>
        <taxon>Bacillota</taxon>
        <taxon>Bacilli</taxon>
        <taxon>Bacillales</taxon>
        <taxon>Paenibacillaceae</taxon>
        <taxon>Cohnella</taxon>
    </lineage>
</organism>
<dbReference type="AlphaFoldDB" id="A0A398CPR3"/>